<reference evidence="2" key="1">
    <citation type="submission" date="2009-10" db="EMBL/GenBank/DDBJ databases">
        <title>Diversity of trophic interactions inside an arsenic-rich microbial ecosystem.</title>
        <authorList>
            <person name="Bertin P.N."/>
            <person name="Heinrich-Salmeron A."/>
            <person name="Pelletier E."/>
            <person name="Goulhen-Chollet F."/>
            <person name="Arsene-Ploetze F."/>
            <person name="Gallien S."/>
            <person name="Calteau A."/>
            <person name="Vallenet D."/>
            <person name="Casiot C."/>
            <person name="Chane-Woon-Ming B."/>
            <person name="Giloteaux L."/>
            <person name="Barakat M."/>
            <person name="Bonnefoy V."/>
            <person name="Bruneel O."/>
            <person name="Chandler M."/>
            <person name="Cleiss J."/>
            <person name="Duran R."/>
            <person name="Elbaz-Poulichet F."/>
            <person name="Fonknechten N."/>
            <person name="Lauga B."/>
            <person name="Mornico D."/>
            <person name="Ortet P."/>
            <person name="Schaeffer C."/>
            <person name="Siguier P."/>
            <person name="Alexander Thil Smith A."/>
            <person name="Van Dorsselaer A."/>
            <person name="Weissenbach J."/>
            <person name="Medigue C."/>
            <person name="Le Paslier D."/>
        </authorList>
    </citation>
    <scope>NUCLEOTIDE SEQUENCE</scope>
</reference>
<sequence>MVKLSRTTFTLASFLPFFASAAFLSAVLTTGLLTVLAAGLTVAFFFAVAVFGSGFLGAASGFAAAALGASAFMITP</sequence>
<feature type="transmembrane region" description="Helical" evidence="1">
    <location>
        <begin position="12"/>
        <end position="38"/>
    </location>
</feature>
<protein>
    <submittedName>
        <fullName evidence="2">Uncharacterized protein</fullName>
    </submittedName>
</protein>
<comment type="caution">
    <text evidence="2">The sequence shown here is derived from an EMBL/GenBank/DDBJ whole genome shotgun (WGS) entry which is preliminary data.</text>
</comment>
<proteinExistence type="predicted"/>
<name>E6QNI5_9ZZZZ</name>
<gene>
    <name evidence="2" type="ORF">CARN6_2319</name>
</gene>
<accession>E6QNI5</accession>
<keyword evidence="1" id="KW-1133">Transmembrane helix</keyword>
<evidence type="ECO:0000313" key="2">
    <source>
        <dbReference type="EMBL" id="CBI08806.1"/>
    </source>
</evidence>
<evidence type="ECO:0000256" key="1">
    <source>
        <dbReference type="SAM" id="Phobius"/>
    </source>
</evidence>
<keyword evidence="1" id="KW-0812">Transmembrane</keyword>
<dbReference type="AlphaFoldDB" id="E6QNI5"/>
<dbReference type="EMBL" id="CABQ01000275">
    <property type="protein sequence ID" value="CBI08806.1"/>
    <property type="molecule type" value="Genomic_DNA"/>
</dbReference>
<keyword evidence="1" id="KW-0472">Membrane</keyword>
<organism evidence="2">
    <name type="scientific">mine drainage metagenome</name>
    <dbReference type="NCBI Taxonomy" id="410659"/>
    <lineage>
        <taxon>unclassified sequences</taxon>
        <taxon>metagenomes</taxon>
        <taxon>ecological metagenomes</taxon>
    </lineage>
</organism>
<feature type="transmembrane region" description="Helical" evidence="1">
    <location>
        <begin position="44"/>
        <end position="74"/>
    </location>
</feature>